<protein>
    <submittedName>
        <fullName evidence="2">Transcriptional regulator WhiJ</fullName>
    </submittedName>
</protein>
<dbReference type="InterPro" id="IPR010982">
    <property type="entry name" value="Lambda_DNA-bd_dom_sf"/>
</dbReference>
<dbReference type="PROSITE" id="PS50943">
    <property type="entry name" value="HTH_CROC1"/>
    <property type="match status" value="1"/>
</dbReference>
<dbReference type="EMBL" id="BAAABX010000064">
    <property type="protein sequence ID" value="GAA0430566.1"/>
    <property type="molecule type" value="Genomic_DNA"/>
</dbReference>
<gene>
    <name evidence="2" type="primary">whiJ</name>
    <name evidence="2" type="ORF">GCM10010357_60290</name>
</gene>
<evidence type="ECO:0000313" key="3">
    <source>
        <dbReference type="Proteomes" id="UP001500879"/>
    </source>
</evidence>
<organism evidence="2 3">
    <name type="scientific">Streptomyces luteireticuli</name>
    <dbReference type="NCBI Taxonomy" id="173858"/>
    <lineage>
        <taxon>Bacteria</taxon>
        <taxon>Bacillati</taxon>
        <taxon>Actinomycetota</taxon>
        <taxon>Actinomycetes</taxon>
        <taxon>Kitasatosporales</taxon>
        <taxon>Streptomycetaceae</taxon>
        <taxon>Streptomyces</taxon>
    </lineage>
</organism>
<proteinExistence type="predicted"/>
<comment type="caution">
    <text evidence="2">The sequence shown here is derived from an EMBL/GenBank/DDBJ whole genome shotgun (WGS) entry which is preliminary data.</text>
</comment>
<dbReference type="Proteomes" id="UP001500879">
    <property type="component" value="Unassembled WGS sequence"/>
</dbReference>
<dbReference type="SUPFAM" id="SSF47413">
    <property type="entry name" value="lambda repressor-like DNA-binding domains"/>
    <property type="match status" value="1"/>
</dbReference>
<evidence type="ECO:0000313" key="2">
    <source>
        <dbReference type="EMBL" id="GAA0430566.1"/>
    </source>
</evidence>
<evidence type="ECO:0000259" key="1">
    <source>
        <dbReference type="PROSITE" id="PS50943"/>
    </source>
</evidence>
<accession>A0ABN0Z392</accession>
<sequence>MPPRSNPTARQARLGAELRKLREACGMSASEAGALLGGGTAQISHIEAGRWGVSAERVRRLAVFYQAADEQLIDELCAMAEERLRGWWAKYRGILARGFLDVSELEHHAYAIRLLQITHAPGIFQTEDYARALFSSAQPSLQEKDLVARVEHRIARRAVYERPTPPPTTAIVHEAALRMRYGSREVQRRQLEFLCEAANWPAVTLRVVPFDTDNLIGSAQSVLYIAGPVPELDTVQMDHDPSQRRFRESQRS</sequence>
<dbReference type="SMART" id="SM00530">
    <property type="entry name" value="HTH_XRE"/>
    <property type="match status" value="1"/>
</dbReference>
<feature type="domain" description="HTH cro/C1-type" evidence="1">
    <location>
        <begin position="18"/>
        <end position="72"/>
    </location>
</feature>
<dbReference type="CDD" id="cd00093">
    <property type="entry name" value="HTH_XRE"/>
    <property type="match status" value="1"/>
</dbReference>
<keyword evidence="3" id="KW-1185">Reference proteome</keyword>
<dbReference type="Pfam" id="PF19054">
    <property type="entry name" value="DUF5753"/>
    <property type="match status" value="1"/>
</dbReference>
<dbReference type="RefSeq" id="WP_425543597.1">
    <property type="nucleotide sequence ID" value="NZ_BAAABX010000064.1"/>
</dbReference>
<dbReference type="Gene3D" id="1.10.260.40">
    <property type="entry name" value="lambda repressor-like DNA-binding domains"/>
    <property type="match status" value="1"/>
</dbReference>
<dbReference type="InterPro" id="IPR001387">
    <property type="entry name" value="Cro/C1-type_HTH"/>
</dbReference>
<name>A0ABN0Z392_9ACTN</name>
<dbReference type="Pfam" id="PF13560">
    <property type="entry name" value="HTH_31"/>
    <property type="match status" value="1"/>
</dbReference>
<dbReference type="InterPro" id="IPR043917">
    <property type="entry name" value="DUF5753"/>
</dbReference>
<reference evidence="2 3" key="1">
    <citation type="journal article" date="2019" name="Int. J. Syst. Evol. Microbiol.">
        <title>The Global Catalogue of Microorganisms (GCM) 10K type strain sequencing project: providing services to taxonomists for standard genome sequencing and annotation.</title>
        <authorList>
            <consortium name="The Broad Institute Genomics Platform"/>
            <consortium name="The Broad Institute Genome Sequencing Center for Infectious Disease"/>
            <person name="Wu L."/>
            <person name="Ma J."/>
        </authorList>
    </citation>
    <scope>NUCLEOTIDE SEQUENCE [LARGE SCALE GENOMIC DNA]</scope>
    <source>
        <strain evidence="2 3">JCM 4788</strain>
    </source>
</reference>